<gene>
    <name evidence="2" type="ORF">C8E87_5253</name>
</gene>
<keyword evidence="1" id="KW-1133">Transmembrane helix</keyword>
<keyword evidence="1" id="KW-0812">Transmembrane</keyword>
<name>A0A4R6JXS2_9ACTN</name>
<dbReference type="EMBL" id="SNWR01000001">
    <property type="protein sequence ID" value="TDO41519.1"/>
    <property type="molecule type" value="Genomic_DNA"/>
</dbReference>
<sequence length="253" mass="25896">MVVDGLVCGAITSAALGAVLSALAGYQVPDFADMDPVIGLGGSMAAAIGAAAVIAVVRVRGSWPRTHVVVPLILLPLVIAPLVLGLERNRLEAGLLFGAAAFAVHLSLGRRLAVAGIAVTVVVAGLATWGCQDRWRAQKFEAVGVPLYVPEVPGYRLAAVWAGRWSVAQTLTTPGGARLDVQLLAATDELACGPGRPERQVLAALGSPSRLGICLPGGGTMIVRPAAEQLTVRQVNGATLAAYPDSATAFEPD</sequence>
<dbReference type="AlphaFoldDB" id="A0A4R6JXS2"/>
<evidence type="ECO:0000313" key="3">
    <source>
        <dbReference type="Proteomes" id="UP000294901"/>
    </source>
</evidence>
<reference evidence="2 3" key="1">
    <citation type="submission" date="2019-03" db="EMBL/GenBank/DDBJ databases">
        <title>Sequencing the genomes of 1000 actinobacteria strains.</title>
        <authorList>
            <person name="Klenk H.-P."/>
        </authorList>
    </citation>
    <scope>NUCLEOTIDE SEQUENCE [LARGE SCALE GENOMIC DNA]</scope>
    <source>
        <strain evidence="2 3">DSM 43805</strain>
    </source>
</reference>
<dbReference type="Proteomes" id="UP000294901">
    <property type="component" value="Unassembled WGS sequence"/>
</dbReference>
<protein>
    <submittedName>
        <fullName evidence="2">Uncharacterized protein</fullName>
    </submittedName>
</protein>
<evidence type="ECO:0000313" key="2">
    <source>
        <dbReference type="EMBL" id="TDO41519.1"/>
    </source>
</evidence>
<keyword evidence="3" id="KW-1185">Reference proteome</keyword>
<accession>A0A4R6JXS2</accession>
<comment type="caution">
    <text evidence="2">The sequence shown here is derived from an EMBL/GenBank/DDBJ whole genome shotgun (WGS) entry which is preliminary data.</text>
</comment>
<feature type="transmembrane region" description="Helical" evidence="1">
    <location>
        <begin position="68"/>
        <end position="86"/>
    </location>
</feature>
<feature type="transmembrane region" description="Helical" evidence="1">
    <location>
        <begin position="112"/>
        <end position="131"/>
    </location>
</feature>
<keyword evidence="1" id="KW-0472">Membrane</keyword>
<dbReference type="RefSeq" id="WP_133875529.1">
    <property type="nucleotide sequence ID" value="NZ_BOMD01000027.1"/>
</dbReference>
<organism evidence="2 3">
    <name type="scientific">Paractinoplanes brasiliensis</name>
    <dbReference type="NCBI Taxonomy" id="52695"/>
    <lineage>
        <taxon>Bacteria</taxon>
        <taxon>Bacillati</taxon>
        <taxon>Actinomycetota</taxon>
        <taxon>Actinomycetes</taxon>
        <taxon>Micromonosporales</taxon>
        <taxon>Micromonosporaceae</taxon>
        <taxon>Paractinoplanes</taxon>
    </lineage>
</organism>
<proteinExistence type="predicted"/>
<evidence type="ECO:0000256" key="1">
    <source>
        <dbReference type="SAM" id="Phobius"/>
    </source>
</evidence>
<feature type="transmembrane region" description="Helical" evidence="1">
    <location>
        <begin position="37"/>
        <end position="56"/>
    </location>
</feature>